<accession>A0A820MIH5</accession>
<dbReference type="PANTHER" id="PTHR16213">
    <property type="entry name" value="SELENOPROTEIN N"/>
    <property type="match status" value="1"/>
</dbReference>
<dbReference type="GO" id="GO:0005789">
    <property type="term" value="C:endoplasmic reticulum membrane"/>
    <property type="evidence" value="ECO:0007669"/>
    <property type="project" value="TreeGrafter"/>
</dbReference>
<comment type="caution">
    <text evidence="1">The sequence shown here is derived from an EMBL/GenBank/DDBJ whole genome shotgun (WGS) entry which is preliminary data.</text>
</comment>
<evidence type="ECO:0000313" key="1">
    <source>
        <dbReference type="EMBL" id="CAF4372621.1"/>
    </source>
</evidence>
<protein>
    <submittedName>
        <fullName evidence="1">Uncharacterized protein</fullName>
    </submittedName>
</protein>
<dbReference type="AlphaFoldDB" id="A0A820MIH5"/>
<reference evidence="1" key="1">
    <citation type="submission" date="2021-02" db="EMBL/GenBank/DDBJ databases">
        <authorList>
            <person name="Nowell W R."/>
        </authorList>
    </citation>
    <scope>NUCLEOTIDE SEQUENCE</scope>
</reference>
<proteinExistence type="predicted"/>
<evidence type="ECO:0000313" key="2">
    <source>
        <dbReference type="Proteomes" id="UP000663868"/>
    </source>
</evidence>
<dbReference type="Proteomes" id="UP000663868">
    <property type="component" value="Unassembled WGS sequence"/>
</dbReference>
<organism evidence="1 2">
    <name type="scientific">Adineta steineri</name>
    <dbReference type="NCBI Taxonomy" id="433720"/>
    <lineage>
        <taxon>Eukaryota</taxon>
        <taxon>Metazoa</taxon>
        <taxon>Spiralia</taxon>
        <taxon>Gnathifera</taxon>
        <taxon>Rotifera</taxon>
        <taxon>Eurotatoria</taxon>
        <taxon>Bdelloidea</taxon>
        <taxon>Adinetida</taxon>
        <taxon>Adinetidae</taxon>
        <taxon>Adineta</taxon>
    </lineage>
</organism>
<name>A0A820MIH5_9BILA</name>
<feature type="non-terminal residue" evidence="1">
    <location>
        <position position="1"/>
    </location>
</feature>
<dbReference type="GO" id="GO:0055074">
    <property type="term" value="P:calcium ion homeostasis"/>
    <property type="evidence" value="ECO:0007669"/>
    <property type="project" value="TreeGrafter"/>
</dbReference>
<dbReference type="EMBL" id="CAJOBB010021036">
    <property type="protein sequence ID" value="CAF4372621.1"/>
    <property type="molecule type" value="Genomic_DNA"/>
</dbReference>
<gene>
    <name evidence="1" type="ORF">KXQ929_LOCUS49447</name>
</gene>
<sequence length="68" mass="8071">MHAEFQLNTPPYHPFWYTPAQFQGRLIIRDDASEITYFNMYVPNEKRLNVDMEWFVDRGGPSASMEVD</sequence>
<dbReference type="PANTHER" id="PTHR16213:SF78">
    <property type="entry name" value="SELENOPROTEIN N"/>
    <property type="match status" value="1"/>
</dbReference>